<keyword evidence="5" id="KW-1185">Reference proteome</keyword>
<dbReference type="Gene3D" id="2.60.40.3140">
    <property type="match status" value="1"/>
</dbReference>
<dbReference type="Pfam" id="PF01841">
    <property type="entry name" value="Transglut_core"/>
    <property type="match status" value="1"/>
</dbReference>
<feature type="domain" description="Transglutaminase-like" evidence="2">
    <location>
        <begin position="299"/>
        <end position="374"/>
    </location>
</feature>
<evidence type="ECO:0000259" key="3">
    <source>
        <dbReference type="Pfam" id="PF12969"/>
    </source>
</evidence>
<evidence type="ECO:0000256" key="1">
    <source>
        <dbReference type="SAM" id="SignalP"/>
    </source>
</evidence>
<comment type="caution">
    <text evidence="4">The sequence shown here is derived from an EMBL/GenBank/DDBJ whole genome shotgun (WGS) entry which is preliminary data.</text>
</comment>
<dbReference type="Proteomes" id="UP000478208">
    <property type="component" value="Unassembled WGS sequence"/>
</dbReference>
<dbReference type="RefSeq" id="WP_157362751.1">
    <property type="nucleotide sequence ID" value="NZ_WOWS01000002.1"/>
</dbReference>
<dbReference type="AlphaFoldDB" id="A0A6L6U8K1"/>
<dbReference type="InterPro" id="IPR024618">
    <property type="entry name" value="DUF3857"/>
</dbReference>
<name>A0A6L6U8K1_9FLAO</name>
<keyword evidence="1" id="KW-0732">Signal</keyword>
<dbReference type="Gene3D" id="3.10.620.30">
    <property type="match status" value="1"/>
</dbReference>
<sequence>MKNLILVLTFALISHKSIAQNFSFGKVSKSELEENYHPKDSATSAAILYRKEIIRFEFYTNEGFVQQREIHERIKIYNKDGFDWATKKVYLYAGNNGESLKGLKGYTYNLIDGKVEKEKLKSDGMFEEAYNEYTNITSFTMPKVKEGTIIEYKYIVSSNRYGIDDVLFQFSIPINKLEINISTPEYYLYNKQYNFQATYLPKIEESSQHTTVPFNYKMNVLKINETDVPALREEAYSGSYNNYRSKMAMELTGYLDSNKVLVKTFSSSWEEVSKTIYESQNFGGQLGVFNIYKDDVEAVLSGVEDDFEKAFLIQNLVKSKVKWNGGYGKYASKGVRSAYKNGEGNVGDINLMIVSMLRSQGVNANPVVLSTRNNGIPLFPSRQGFNYVICSVEKNGKILLIDGTEQYSTNNILPQRVLNWQGRVIKDKSVSSWIDLRTNTNSIESSMLNVSIDEDFTITGKVAQHLTNYNAYFFRNKYASVPIEDHIKSLEEDKGAIEISELSLTNIKDPTQPVKVNYNYELSDAVDEIGDKLYFSPMLFLATKENPFKLEERQYPIDFVIPFTDKFMVNIKLPEGYKVESLPNSEALEFKDANVKFTYLIQQNGNFLQLKVQFDIINPLILPADYKDFKNFYSKIVEKQAEQIVLTKS</sequence>
<dbReference type="EMBL" id="WOWS01000002">
    <property type="protein sequence ID" value="MUU77846.1"/>
    <property type="molecule type" value="Genomic_DNA"/>
</dbReference>
<evidence type="ECO:0000313" key="4">
    <source>
        <dbReference type="EMBL" id="MUU77846.1"/>
    </source>
</evidence>
<gene>
    <name evidence="4" type="ORF">GN138_05280</name>
</gene>
<dbReference type="Pfam" id="PF12969">
    <property type="entry name" value="DUF3857"/>
    <property type="match status" value="1"/>
</dbReference>
<dbReference type="InterPro" id="IPR002931">
    <property type="entry name" value="Transglutaminase-like"/>
</dbReference>
<organism evidence="4 5">
    <name type="scientific">Winogradskyella endarachnes</name>
    <dbReference type="NCBI Taxonomy" id="2681965"/>
    <lineage>
        <taxon>Bacteria</taxon>
        <taxon>Pseudomonadati</taxon>
        <taxon>Bacteroidota</taxon>
        <taxon>Flavobacteriia</taxon>
        <taxon>Flavobacteriales</taxon>
        <taxon>Flavobacteriaceae</taxon>
        <taxon>Winogradskyella</taxon>
    </lineage>
</organism>
<evidence type="ECO:0000259" key="2">
    <source>
        <dbReference type="Pfam" id="PF01841"/>
    </source>
</evidence>
<feature type="chain" id="PRO_5026659221" evidence="1">
    <location>
        <begin position="20"/>
        <end position="649"/>
    </location>
</feature>
<protein>
    <submittedName>
        <fullName evidence="4">DUF3857 domain-containing protein</fullName>
    </submittedName>
</protein>
<accession>A0A6L6U8K1</accession>
<feature type="domain" description="DUF3857" evidence="3">
    <location>
        <begin position="67"/>
        <end position="210"/>
    </location>
</feature>
<reference evidence="4 5" key="1">
    <citation type="submission" date="2019-12" db="EMBL/GenBank/DDBJ databases">
        <authorList>
            <person name="Li J."/>
        </authorList>
    </citation>
    <scope>NUCLEOTIDE SEQUENCE [LARGE SCALE GENOMIC DNA]</scope>
    <source>
        <strain evidence="4 5">HL2-2</strain>
    </source>
</reference>
<evidence type="ECO:0000313" key="5">
    <source>
        <dbReference type="Proteomes" id="UP000478208"/>
    </source>
</evidence>
<feature type="signal peptide" evidence="1">
    <location>
        <begin position="1"/>
        <end position="19"/>
    </location>
</feature>
<dbReference type="Gene3D" id="2.60.120.1130">
    <property type="match status" value="1"/>
</dbReference>
<proteinExistence type="predicted"/>